<evidence type="ECO:0000259" key="3">
    <source>
        <dbReference type="Pfam" id="PF01051"/>
    </source>
</evidence>
<dbReference type="InterPro" id="IPR036390">
    <property type="entry name" value="WH_DNA-bd_sf"/>
</dbReference>
<evidence type="ECO:0000256" key="1">
    <source>
        <dbReference type="ARBA" id="ARBA00038283"/>
    </source>
</evidence>
<dbReference type="EMBL" id="AODM01000120">
    <property type="protein sequence ID" value="EUJ42328.1"/>
    <property type="molecule type" value="Genomic_DNA"/>
</dbReference>
<dbReference type="AlphaFoldDB" id="W7DAQ1"/>
<feature type="compositionally biased region" description="Polar residues" evidence="2">
    <location>
        <begin position="140"/>
        <end position="150"/>
    </location>
</feature>
<dbReference type="PATRIC" id="fig|1265822.4.peg.4288"/>
<dbReference type="InterPro" id="IPR036388">
    <property type="entry name" value="WH-like_DNA-bd_sf"/>
</dbReference>
<dbReference type="SUPFAM" id="SSF46785">
    <property type="entry name" value="Winged helix' DNA-binding domain"/>
    <property type="match status" value="1"/>
</dbReference>
<evidence type="ECO:0000313" key="4">
    <source>
        <dbReference type="EMBL" id="EUJ42328.1"/>
    </source>
</evidence>
<dbReference type="Pfam" id="PF01051">
    <property type="entry name" value="Rep3_N"/>
    <property type="match status" value="1"/>
</dbReference>
<proteinExistence type="inferred from homology"/>
<dbReference type="GO" id="GO:0006270">
    <property type="term" value="P:DNA replication initiation"/>
    <property type="evidence" value="ECO:0007669"/>
    <property type="project" value="InterPro"/>
</dbReference>
<feature type="region of interest" description="Disordered" evidence="2">
    <location>
        <begin position="139"/>
        <end position="159"/>
    </location>
</feature>
<sequence>TLEVQVSERFDYIINKLNAEFTQFELAQFTNIRSTYAKEMFKFLKQWRTIGKKEYNLAEFREMLQIPKSYKAKDVSERVLKPIIEELDDYFIGIKVRPIKSRKRGTPIIAYEFTWQQEKTGEYVEGKYDNKKTEILPDWFSSSDNTSGKQTTEKLSGEELEQKVNNIKNILKNRD</sequence>
<protein>
    <submittedName>
        <fullName evidence="4">Replication protein</fullName>
    </submittedName>
</protein>
<evidence type="ECO:0000256" key="2">
    <source>
        <dbReference type="SAM" id="MobiDB-lite"/>
    </source>
</evidence>
<feature type="domain" description="Initiator Rep protein WH1" evidence="3">
    <location>
        <begin position="1"/>
        <end position="45"/>
    </location>
</feature>
<name>W7DAQ1_9LIST</name>
<dbReference type="RefSeq" id="WP_164832607.1">
    <property type="nucleotide sequence ID" value="NZ_AODM01000120.1"/>
</dbReference>
<accession>W7DAQ1</accession>
<dbReference type="GO" id="GO:0003887">
    <property type="term" value="F:DNA-directed DNA polymerase activity"/>
    <property type="evidence" value="ECO:0007669"/>
    <property type="project" value="InterPro"/>
</dbReference>
<dbReference type="Pfam" id="PF21205">
    <property type="entry name" value="Rep3_C"/>
    <property type="match status" value="1"/>
</dbReference>
<reference evidence="4 5" key="1">
    <citation type="submission" date="2012-12" db="EMBL/GenBank/DDBJ databases">
        <title>Novel taxa of Listeriaceae from agricultural environments in the United States.</title>
        <authorList>
            <person name="den Bakker H.C."/>
            <person name="Allred A."/>
            <person name="Warchocki S."/>
            <person name="Wright E.M."/>
            <person name="Burrell A."/>
            <person name="Nightingale K.K."/>
            <person name="Kephart D."/>
            <person name="Wiedmann M."/>
        </authorList>
    </citation>
    <scope>NUCLEOTIDE SEQUENCE [LARGE SCALE GENOMIC DNA]</scope>
    <source>
        <strain evidence="4 5">FSL S10-1203</strain>
    </source>
</reference>
<dbReference type="Proteomes" id="UP000019241">
    <property type="component" value="Unassembled WGS sequence"/>
</dbReference>
<evidence type="ECO:0000313" key="5">
    <source>
        <dbReference type="Proteomes" id="UP000019241"/>
    </source>
</evidence>
<dbReference type="InterPro" id="IPR000525">
    <property type="entry name" value="Initiator_Rep_WH1"/>
</dbReference>
<organism evidence="4 5">
    <name type="scientific">Listeria fleischmannii FSL S10-1203</name>
    <dbReference type="NCBI Taxonomy" id="1265822"/>
    <lineage>
        <taxon>Bacteria</taxon>
        <taxon>Bacillati</taxon>
        <taxon>Bacillota</taxon>
        <taxon>Bacilli</taxon>
        <taxon>Bacillales</taxon>
        <taxon>Listeriaceae</taxon>
        <taxon>Listeria</taxon>
    </lineage>
</organism>
<comment type="caution">
    <text evidence="4">The sequence shown here is derived from an EMBL/GenBank/DDBJ whole genome shotgun (WGS) entry which is preliminary data.</text>
</comment>
<feature type="non-terminal residue" evidence="4">
    <location>
        <position position="1"/>
    </location>
</feature>
<gene>
    <name evidence="4" type="ORF">MCOL2_21014</name>
</gene>
<dbReference type="Gene3D" id="1.10.10.10">
    <property type="entry name" value="Winged helix-like DNA-binding domain superfamily/Winged helix DNA-binding domain"/>
    <property type="match status" value="1"/>
</dbReference>
<comment type="similarity">
    <text evidence="1">Belongs to the initiator RepB protein family.</text>
</comment>